<gene>
    <name evidence="1" type="ORF">EIP75_03440</name>
</gene>
<evidence type="ECO:0000313" key="2">
    <source>
        <dbReference type="Proteomes" id="UP000269265"/>
    </source>
</evidence>
<dbReference type="RefSeq" id="WP_125241831.1">
    <property type="nucleotide sequence ID" value="NZ_RSED01000002.1"/>
</dbReference>
<dbReference type="NCBIfam" id="NF045536">
    <property type="entry name" value="phasin_PhaP6"/>
    <property type="match status" value="1"/>
</dbReference>
<dbReference type="InterPro" id="IPR053785">
    <property type="entry name" value="PhaP6-like"/>
</dbReference>
<evidence type="ECO:0000313" key="1">
    <source>
        <dbReference type="EMBL" id="RRS05924.1"/>
    </source>
</evidence>
<dbReference type="Proteomes" id="UP000269265">
    <property type="component" value="Unassembled WGS sequence"/>
</dbReference>
<protein>
    <recommendedName>
        <fullName evidence="3">Phasin domain-containing protein</fullName>
    </recommendedName>
</protein>
<dbReference type="EMBL" id="RSED01000002">
    <property type="protein sequence ID" value="RRS05924.1"/>
    <property type="molecule type" value="Genomic_DNA"/>
</dbReference>
<organism evidence="1 2">
    <name type="scientific">Aquabacterium soli</name>
    <dbReference type="NCBI Taxonomy" id="2493092"/>
    <lineage>
        <taxon>Bacteria</taxon>
        <taxon>Pseudomonadati</taxon>
        <taxon>Pseudomonadota</taxon>
        <taxon>Betaproteobacteria</taxon>
        <taxon>Burkholderiales</taxon>
        <taxon>Aquabacterium</taxon>
    </lineage>
</organism>
<keyword evidence="2" id="KW-1185">Reference proteome</keyword>
<name>A0A426VG92_9BURK</name>
<accession>A0A426VG92</accession>
<reference evidence="1 2" key="1">
    <citation type="submission" date="2018-12" db="EMBL/GenBank/DDBJ databases">
        <title>The whole draft genome of Aquabacterium sp. SJQ9.</title>
        <authorList>
            <person name="Sun L."/>
            <person name="Gao X."/>
            <person name="Chen W."/>
            <person name="Huang K."/>
        </authorList>
    </citation>
    <scope>NUCLEOTIDE SEQUENCE [LARGE SCALE GENOMIC DNA]</scope>
    <source>
        <strain evidence="1 2">SJQ9</strain>
    </source>
</reference>
<dbReference type="AlphaFoldDB" id="A0A426VG92"/>
<sequence length="136" mass="15243">MTTSSRRGSRSLATQTAELALAAPQVVAHRLTRMALAGHTPNARDRKEFQQMGAEKVAAFQESWMAMYLQAWRVQQQMMATAMQSFWMPWSRVGGSSTNALEQWQKATIGILGQGMAPVHRRAVANAKRLNRTKLR</sequence>
<comment type="caution">
    <text evidence="1">The sequence shown here is derived from an EMBL/GenBank/DDBJ whole genome shotgun (WGS) entry which is preliminary data.</text>
</comment>
<evidence type="ECO:0008006" key="3">
    <source>
        <dbReference type="Google" id="ProtNLM"/>
    </source>
</evidence>
<proteinExistence type="predicted"/>
<dbReference type="OrthoDB" id="5625573at2"/>